<comment type="similarity">
    <text evidence="1">Belongs to the SMP-30/CGR1 family.</text>
</comment>
<sequence length="296" mass="33098">MSNIDTLCTERFSCGEGPLWVPKTRELYWTDSDGKSIRCYSDKLGTWKEISNGIHASSLVLHSDGGLVYGSKTGFYHLDESMNIRSIAEQFENRPITNINDIIADPVGRVYGGQECFDPDGDYETGNLYRIDLDGKVSVIEDGLHLSNGMGFSPDLAFFYLVDTIARNIYVYDFDEKKGSISNKKVLATLKRSEGLPDGLTVDSDGFVWVAMFLGSGLIRFDPDGKIERKIDLECAQPTSLTFGGKDLNEIFVTSASMYWETSLAPENHDYNKPRGGELYRIKQEVIGKVEYLAKI</sequence>
<comment type="cofactor">
    <cofactor evidence="3">
        <name>Zn(2+)</name>
        <dbReference type="ChEBI" id="CHEBI:29105"/>
    </cofactor>
    <text evidence="3">Binds 1 divalent metal cation per subunit.</text>
</comment>
<feature type="binding site" evidence="3">
    <location>
        <position position="148"/>
    </location>
    <ligand>
        <name>a divalent metal cation</name>
        <dbReference type="ChEBI" id="CHEBI:60240"/>
    </ligand>
</feature>
<reference evidence="6" key="1">
    <citation type="submission" date="2017-09" db="EMBL/GenBank/DDBJ databases">
        <authorList>
            <person name="Varghese N."/>
            <person name="Submissions S."/>
        </authorList>
    </citation>
    <scope>NUCLEOTIDE SEQUENCE [LARGE SCALE GENOMIC DNA]</scope>
    <source>
        <strain evidence="6">DSM 25885</strain>
    </source>
</reference>
<dbReference type="GO" id="GO:0005509">
    <property type="term" value="F:calcium ion binding"/>
    <property type="evidence" value="ECO:0007669"/>
    <property type="project" value="TreeGrafter"/>
</dbReference>
<keyword evidence="6" id="KW-1185">Reference proteome</keyword>
<keyword evidence="3" id="KW-0862">Zinc</keyword>
<dbReference type="PRINTS" id="PR01790">
    <property type="entry name" value="SMP30FAMILY"/>
</dbReference>
<dbReference type="InterPro" id="IPR005511">
    <property type="entry name" value="SMP-30"/>
</dbReference>
<protein>
    <submittedName>
        <fullName evidence="5">Sugar lactone lactonase YvrE</fullName>
    </submittedName>
</protein>
<dbReference type="PANTHER" id="PTHR10907">
    <property type="entry name" value="REGUCALCIN"/>
    <property type="match status" value="1"/>
</dbReference>
<feature type="binding site" evidence="3">
    <location>
        <position position="100"/>
    </location>
    <ligand>
        <name>substrate</name>
    </ligand>
</feature>
<dbReference type="GO" id="GO:0019853">
    <property type="term" value="P:L-ascorbic acid biosynthetic process"/>
    <property type="evidence" value="ECO:0007669"/>
    <property type="project" value="TreeGrafter"/>
</dbReference>
<dbReference type="RefSeq" id="WP_097047185.1">
    <property type="nucleotide sequence ID" value="NZ_OBEH01000007.1"/>
</dbReference>
<dbReference type="Gene3D" id="2.120.10.30">
    <property type="entry name" value="TolB, C-terminal domain"/>
    <property type="match status" value="1"/>
</dbReference>
<dbReference type="Pfam" id="PF08450">
    <property type="entry name" value="SGL"/>
    <property type="match status" value="1"/>
</dbReference>
<gene>
    <name evidence="5" type="ORF">SAMN06265377_3588</name>
</gene>
<organism evidence="5 6">
    <name type="scientific">Flagellimonas pacifica</name>
    <dbReference type="NCBI Taxonomy" id="1247520"/>
    <lineage>
        <taxon>Bacteria</taxon>
        <taxon>Pseudomonadati</taxon>
        <taxon>Bacteroidota</taxon>
        <taxon>Flavobacteriia</taxon>
        <taxon>Flavobacteriales</taxon>
        <taxon>Flavobacteriaceae</taxon>
        <taxon>Flagellimonas</taxon>
    </lineage>
</organism>
<dbReference type="InterPro" id="IPR011042">
    <property type="entry name" value="6-blade_b-propeller_TolB-like"/>
</dbReference>
<proteinExistence type="inferred from homology"/>
<evidence type="ECO:0000256" key="3">
    <source>
        <dbReference type="PIRSR" id="PIRSR605511-2"/>
    </source>
</evidence>
<dbReference type="SUPFAM" id="SSF63829">
    <property type="entry name" value="Calcium-dependent phosphotriesterase"/>
    <property type="match status" value="1"/>
</dbReference>
<evidence type="ECO:0000313" key="5">
    <source>
        <dbReference type="EMBL" id="SNZ01745.1"/>
    </source>
</evidence>
<dbReference type="OrthoDB" id="2633250at2"/>
<dbReference type="EMBL" id="OBEH01000007">
    <property type="protein sequence ID" value="SNZ01745.1"/>
    <property type="molecule type" value="Genomic_DNA"/>
</dbReference>
<dbReference type="InterPro" id="IPR013658">
    <property type="entry name" value="SGL"/>
</dbReference>
<feature type="binding site" evidence="3">
    <location>
        <position position="198"/>
    </location>
    <ligand>
        <name>a divalent metal cation</name>
        <dbReference type="ChEBI" id="CHEBI:60240"/>
    </ligand>
</feature>
<evidence type="ECO:0000313" key="6">
    <source>
        <dbReference type="Proteomes" id="UP000219048"/>
    </source>
</evidence>
<feature type="active site" description="Proton donor/acceptor" evidence="2">
    <location>
        <position position="198"/>
    </location>
</feature>
<accession>A0A285MX41</accession>
<dbReference type="AlphaFoldDB" id="A0A285MX41"/>
<dbReference type="GO" id="GO:0004341">
    <property type="term" value="F:gluconolactonase activity"/>
    <property type="evidence" value="ECO:0007669"/>
    <property type="project" value="TreeGrafter"/>
</dbReference>
<dbReference type="PANTHER" id="PTHR10907:SF47">
    <property type="entry name" value="REGUCALCIN"/>
    <property type="match status" value="1"/>
</dbReference>
<feature type="binding site" evidence="3">
    <location>
        <position position="16"/>
    </location>
    <ligand>
        <name>a divalent metal cation</name>
        <dbReference type="ChEBI" id="CHEBI:60240"/>
    </ligand>
</feature>
<evidence type="ECO:0000256" key="1">
    <source>
        <dbReference type="ARBA" id="ARBA00008853"/>
    </source>
</evidence>
<evidence type="ECO:0000256" key="2">
    <source>
        <dbReference type="PIRSR" id="PIRSR605511-1"/>
    </source>
</evidence>
<keyword evidence="3" id="KW-0479">Metal-binding</keyword>
<feature type="domain" description="SMP-30/Gluconolactonase/LRE-like region" evidence="4">
    <location>
        <begin position="14"/>
        <end position="257"/>
    </location>
</feature>
<evidence type="ECO:0000259" key="4">
    <source>
        <dbReference type="Pfam" id="PF08450"/>
    </source>
</evidence>
<name>A0A285MX41_9FLAO</name>
<feature type="binding site" evidence="3">
    <location>
        <position position="118"/>
    </location>
    <ligand>
        <name>substrate</name>
    </ligand>
</feature>
<dbReference type="Proteomes" id="UP000219048">
    <property type="component" value="Unassembled WGS sequence"/>
</dbReference>